<accession>A0A2P5BCE2</accession>
<dbReference type="InParanoid" id="A0A2P5BCE2"/>
<evidence type="ECO:0000313" key="1">
    <source>
        <dbReference type="EMBL" id="PON46448.1"/>
    </source>
</evidence>
<proteinExistence type="predicted"/>
<dbReference type="EMBL" id="JXTC01000553">
    <property type="protein sequence ID" value="PON46448.1"/>
    <property type="molecule type" value="Genomic_DNA"/>
</dbReference>
<keyword evidence="2" id="KW-1185">Reference proteome</keyword>
<reference evidence="2" key="1">
    <citation type="submission" date="2016-06" db="EMBL/GenBank/DDBJ databases">
        <title>Parallel loss of symbiosis genes in relatives of nitrogen-fixing non-legume Parasponia.</title>
        <authorList>
            <person name="Van Velzen R."/>
            <person name="Holmer R."/>
            <person name="Bu F."/>
            <person name="Rutten L."/>
            <person name="Van Zeijl A."/>
            <person name="Liu W."/>
            <person name="Santuari L."/>
            <person name="Cao Q."/>
            <person name="Sharma T."/>
            <person name="Shen D."/>
            <person name="Roswanjaya Y."/>
            <person name="Wardhani T."/>
            <person name="Kalhor M.S."/>
            <person name="Jansen J."/>
            <person name="Van den Hoogen J."/>
            <person name="Gungor B."/>
            <person name="Hartog M."/>
            <person name="Hontelez J."/>
            <person name="Verver J."/>
            <person name="Yang W.-C."/>
            <person name="Schijlen E."/>
            <person name="Repin R."/>
            <person name="Schilthuizen M."/>
            <person name="Schranz E."/>
            <person name="Heidstra R."/>
            <person name="Miyata K."/>
            <person name="Fedorova E."/>
            <person name="Kohlen W."/>
            <person name="Bisseling T."/>
            <person name="Smit S."/>
            <person name="Geurts R."/>
        </authorList>
    </citation>
    <scope>NUCLEOTIDE SEQUENCE [LARGE SCALE GENOMIC DNA]</scope>
    <source>
        <strain evidence="2">cv. RG33-2</strain>
    </source>
</reference>
<dbReference type="AlphaFoldDB" id="A0A2P5BCE2"/>
<dbReference type="Proteomes" id="UP000237000">
    <property type="component" value="Unassembled WGS sequence"/>
</dbReference>
<protein>
    <submittedName>
        <fullName evidence="1">Uncharacterized protein</fullName>
    </submittedName>
</protein>
<organism evidence="1 2">
    <name type="scientific">Trema orientale</name>
    <name type="common">Charcoal tree</name>
    <name type="synonym">Celtis orientalis</name>
    <dbReference type="NCBI Taxonomy" id="63057"/>
    <lineage>
        <taxon>Eukaryota</taxon>
        <taxon>Viridiplantae</taxon>
        <taxon>Streptophyta</taxon>
        <taxon>Embryophyta</taxon>
        <taxon>Tracheophyta</taxon>
        <taxon>Spermatophyta</taxon>
        <taxon>Magnoliopsida</taxon>
        <taxon>eudicotyledons</taxon>
        <taxon>Gunneridae</taxon>
        <taxon>Pentapetalae</taxon>
        <taxon>rosids</taxon>
        <taxon>fabids</taxon>
        <taxon>Rosales</taxon>
        <taxon>Cannabaceae</taxon>
        <taxon>Trema</taxon>
    </lineage>
</organism>
<sequence length="75" mass="8666">MASAPKGSSTPRVSIRCCHKCFKIMRLAFVLKIWELVSYDYYKDEAAWLLVHDVKVTNKGEDKRNVCGRFPSGKW</sequence>
<gene>
    <name evidence="1" type="ORF">TorRG33x02_325800</name>
</gene>
<dbReference type="OrthoDB" id="10301038at2759"/>
<evidence type="ECO:0000313" key="2">
    <source>
        <dbReference type="Proteomes" id="UP000237000"/>
    </source>
</evidence>
<comment type="caution">
    <text evidence="1">The sequence shown here is derived from an EMBL/GenBank/DDBJ whole genome shotgun (WGS) entry which is preliminary data.</text>
</comment>
<name>A0A2P5BCE2_TREOI</name>